<sequence length="2160" mass="242981">MTQDGLWLNTLVHKLRHPLGKIRSRALHNLLLKLRECLVQYQDLEPLEKSLIPSLLACLEPPFELETLHVLELLVESKSEVFLASLQHHGAAPKLQQAARKNPELQATYEKLLRQMYTTKLVSMEEKKKTDEMSQVENKNEKNMARQEDLGASRVLSTTRKMPSTIDELETRGWKFAHVMLTSVDDQYLFEFEVKLYLRTEIQEIVTACATFRNELLRNFPAEVFLQRPAILQYLLHLVQQPILSERFETTSKTQRDDGEVMMMVKAMQVSMGVNYFDEMIHSTFSSKRGNLTGAVAMASLKAIESFLYALQLTRRLCHDPTYVVYSPHVHVNLFDSYDSRRMRYPPARAEIEVNTNRRGSGECGGQFEHYSLSGAVYRVFISILPLLRSARHPRLHILNLLIVALPDLPEKSYLTSADTSVQKLNRLRLERIFEILSGICRPVSPERAGSNIMDDELELTHCMTWKLVELVLKLLQLYPSSQYCVEKTSSKPDCNSRSGIADDSGAITVPRVLWDAVKLWTASPLFSEVSSIEWKDEAVVQLLAQIDSTIPSFVDLKHSSQRDAKSILCFVEFAKLHREQLVNFSSLKKPDVVTLEVARKAVQARCVFNSADTEIIADAALQTVWSALSEDAKDKTGKIIESDVENIQLILSDMVREMGEMETPALHDSMVIRFFRGFANLVEKLNDGDNRISADCRDQFVTEVICESEFIALLLLAHAKQVGNTVDKMNDAAFWKILRITLNHLASFSNEKLVVLQPVVALLQHFAYLELSEESSQEQRLAQLQLAKVLNRLEISVSDHTRKVLLCRYLLHQSSYIRKAASSKLIRLLSRTIPSYVGSLSKDKAICEDPFGSTTCVGQNLQFEAALMETPLPTFHVGHCQPSENELSSQLNKLAHLCKVISSTSSAFESMRKVALKELAMFIDHLSVELFALLEEMNKLSGLFDLLSSLFRQEQNRRDSSMVQHALILIRTLLLRSRLLRLAIQYDSDMMELLMALIFHASVLVRAQMYYIILLLTCSAENFIPSGEPAELLSDDKVVLSGEARIPEMVKTTFGLYSGCWTRCLIDTCSLEQQWRVSCALLTKRADSSWLQEVRAVVTQTPYDSDEDDVKNDARRKAFSILLDAEYAIVAQKLRDAPSHGKCLNALYHLMTMCEAWHFGRDHFVGEWEAYFERYFAVPPKSERDEVIIGSLVASLSVMFCVMTRNEQLRALIVVKRKVFPLLKRSHSKAFSLQVARLLLNVSKSKVGDLFLSLAADTDIVTTICTKYLALYTTEPVLHGLMLEVLLRFARGMDQDTNTHLSAPSRDKICKRLLEMISPLLTVVCRHRVPGSYLERDVFVVGSQCMITILRLLPPNFLLSSDCYLEHTDSSILLDCSWVFRYLFDHVSPIRELGFLVIEYASSSKPPATRLLEMIFGTFADDTESDAVRAAACSALTNEIILYHERSSDQQAAMVEIFHGTTFSGRVFRLLTCALKGNKLLARASNAFARLVRVLYVHRDRVAPIFGDVQKELDAAEKEVEVYQLFVQALSLREWKYKCDRYCSIHMHLPSCNATTWRHSLLPAILDMMSEMLNLFQAICRDTDFNQVAFFLTHTTLQFQAMELIRDVSASLDSSLSTATKQKHYKVLDLCAGTLSSLFVQAFDQCEKYKSKQLRPPTTPPSFETELVGVVVKLLGSHHPIDFRVSFSRIVPTISFLIPGLLESSDPLLANALASVVLDLYREVAGPRHLDANTTVAASQELQSRIFPLAFIRRVSSALQVLLESSLGLQQHIQVRRALPFAMASTKELFSAIQIAGGFSGKRDGSSNGSLNTSDAYVLDLCRRIQAHIEVMSAIVGGDKESQQLAKAEGLVSVLLSNWSVMKVSHVCGSQLMLRALRLLANYTYGNDNTRRSLLISLLPASAKISKNENARTLLSLVFDLASSRGKMTSSHCQVARGATTASTANIAVSNAACQVVKAVLLNTECVLASVKTGSIYKLIHSLQDRLKRNRQTSKTNHLEAGNLAHMLGVLSSVASNEEGARVLYTSWANMLSLLFDDVMHLSDEAIQRSGCLFLRNLSFSQLAKNYFAMWEKLLDDMIALCVRVTSAPQGDLTIVAYLSAALWSLVYDNQKARALLLSRHASLQHLQQVLGSQNAASQQTNSQDITENLRRVLMLVKE</sequence>
<dbReference type="SUPFAM" id="SSF48371">
    <property type="entry name" value="ARM repeat"/>
    <property type="match status" value="1"/>
</dbReference>
<dbReference type="EMBL" id="CAKKTJ010000324">
    <property type="protein sequence ID" value="CAH0480426.1"/>
    <property type="molecule type" value="Genomic_DNA"/>
</dbReference>
<evidence type="ECO:0000313" key="1">
    <source>
        <dbReference type="EMBL" id="CAH0480426.1"/>
    </source>
</evidence>
<keyword evidence="3" id="KW-1185">Reference proteome</keyword>
<dbReference type="Proteomes" id="UP001158986">
    <property type="component" value="Unassembled WGS sequence"/>
</dbReference>
<reference evidence="1 3" key="1">
    <citation type="submission" date="2021-11" db="EMBL/GenBank/DDBJ databases">
        <authorList>
            <person name="Islam A."/>
            <person name="Islam S."/>
            <person name="Flora M.S."/>
            <person name="Rahman M."/>
            <person name="Ziaur R.M."/>
            <person name="Epstein J.H."/>
            <person name="Hassan M."/>
            <person name="Klassen M."/>
            <person name="Woodard K."/>
            <person name="Webb A."/>
            <person name="Webby R.J."/>
            <person name="El Zowalaty M.E."/>
        </authorList>
    </citation>
    <scope>NUCLEOTIDE SEQUENCE</scope>
    <source>
        <strain evidence="2">Pbs1</strain>
        <strain evidence="1">Pbs3</strain>
    </source>
</reference>
<evidence type="ECO:0000313" key="3">
    <source>
        <dbReference type="Proteomes" id="UP001158986"/>
    </source>
</evidence>
<dbReference type="InterPro" id="IPR030791">
    <property type="entry name" value="Rotatin"/>
</dbReference>
<protein>
    <recommendedName>
        <fullName evidence="5">HEAT repeat-containing protein 1</fullName>
    </recommendedName>
</protein>
<dbReference type="GO" id="GO:0005813">
    <property type="term" value="C:centrosome"/>
    <property type="evidence" value="ECO:0007669"/>
    <property type="project" value="InterPro"/>
</dbReference>
<dbReference type="GO" id="GO:0036064">
    <property type="term" value="C:ciliary basal body"/>
    <property type="evidence" value="ECO:0007669"/>
    <property type="project" value="InterPro"/>
</dbReference>
<evidence type="ECO:0000313" key="2">
    <source>
        <dbReference type="EMBL" id="CAH0514100.1"/>
    </source>
</evidence>
<evidence type="ECO:0000313" key="4">
    <source>
        <dbReference type="Proteomes" id="UP001160483"/>
    </source>
</evidence>
<comment type="caution">
    <text evidence="1">The sequence shown here is derived from an EMBL/GenBank/DDBJ whole genome shotgun (WGS) entry which is preliminary data.</text>
</comment>
<gene>
    <name evidence="2" type="ORF">PBS001_LOCUS876</name>
    <name evidence="1" type="ORF">PBS003_LOCUS7049</name>
</gene>
<dbReference type="Proteomes" id="UP001160483">
    <property type="component" value="Unassembled WGS sequence"/>
</dbReference>
<dbReference type="EMBL" id="CAKLCB010000051">
    <property type="protein sequence ID" value="CAH0514100.1"/>
    <property type="molecule type" value="Genomic_DNA"/>
</dbReference>
<name>A0AAU9L0P4_9STRA</name>
<evidence type="ECO:0008006" key="5">
    <source>
        <dbReference type="Google" id="ProtNLM"/>
    </source>
</evidence>
<dbReference type="GO" id="GO:0010457">
    <property type="term" value="P:centriole-centriole cohesion"/>
    <property type="evidence" value="ECO:0007669"/>
    <property type="project" value="TreeGrafter"/>
</dbReference>
<organism evidence="1 4">
    <name type="scientific">Peronospora belbahrii</name>
    <dbReference type="NCBI Taxonomy" id="622444"/>
    <lineage>
        <taxon>Eukaryota</taxon>
        <taxon>Sar</taxon>
        <taxon>Stramenopiles</taxon>
        <taxon>Oomycota</taxon>
        <taxon>Peronosporomycetes</taxon>
        <taxon>Peronosporales</taxon>
        <taxon>Peronosporaceae</taxon>
        <taxon>Peronospora</taxon>
    </lineage>
</organism>
<dbReference type="GO" id="GO:0005814">
    <property type="term" value="C:centriole"/>
    <property type="evidence" value="ECO:0007669"/>
    <property type="project" value="TreeGrafter"/>
</dbReference>
<dbReference type="InterPro" id="IPR016024">
    <property type="entry name" value="ARM-type_fold"/>
</dbReference>
<accession>A0AAU9L0P4</accession>
<dbReference type="PANTHER" id="PTHR31691:SF1">
    <property type="entry name" value="ROTATIN"/>
    <property type="match status" value="1"/>
</dbReference>
<dbReference type="PANTHER" id="PTHR31691">
    <property type="entry name" value="ROTATIN"/>
    <property type="match status" value="1"/>
</dbReference>
<proteinExistence type="predicted"/>
<dbReference type="GO" id="GO:0032053">
    <property type="term" value="P:ciliary basal body organization"/>
    <property type="evidence" value="ECO:0007669"/>
    <property type="project" value="TreeGrafter"/>
</dbReference>
<dbReference type="GO" id="GO:0007099">
    <property type="term" value="P:centriole replication"/>
    <property type="evidence" value="ECO:0007669"/>
    <property type="project" value="TreeGrafter"/>
</dbReference>